<dbReference type="InterPro" id="IPR029058">
    <property type="entry name" value="AB_hydrolase_fold"/>
</dbReference>
<protein>
    <recommendedName>
        <fullName evidence="3">Carboxylesterase type B domain-containing protein</fullName>
    </recommendedName>
</protein>
<dbReference type="PANTHER" id="PTHR43903">
    <property type="entry name" value="NEUROLIGIN"/>
    <property type="match status" value="1"/>
</dbReference>
<gene>
    <name evidence="4" type="ORF">BLA29_004411</name>
</gene>
<evidence type="ECO:0000259" key="3">
    <source>
        <dbReference type="Pfam" id="PF00135"/>
    </source>
</evidence>
<keyword evidence="5" id="KW-1185">Reference proteome</keyword>
<keyword evidence="2" id="KW-0325">Glycoprotein</keyword>
<dbReference type="EMBL" id="MUJZ01065256">
    <property type="protein sequence ID" value="OTF70541.1"/>
    <property type="molecule type" value="Genomic_DNA"/>
</dbReference>
<evidence type="ECO:0000256" key="1">
    <source>
        <dbReference type="ARBA" id="ARBA00005964"/>
    </source>
</evidence>
<name>A0A1Y3AQ06_EURMA</name>
<dbReference type="Proteomes" id="UP000194236">
    <property type="component" value="Unassembled WGS sequence"/>
</dbReference>
<dbReference type="Gene3D" id="3.40.50.1820">
    <property type="entry name" value="alpha/beta hydrolase"/>
    <property type="match status" value="1"/>
</dbReference>
<dbReference type="InterPro" id="IPR002018">
    <property type="entry name" value="CarbesteraseB"/>
</dbReference>
<dbReference type="AlphaFoldDB" id="A0A1Y3AQ06"/>
<organism evidence="4 5">
    <name type="scientific">Euroglyphus maynei</name>
    <name type="common">Mayne's house dust mite</name>
    <dbReference type="NCBI Taxonomy" id="6958"/>
    <lineage>
        <taxon>Eukaryota</taxon>
        <taxon>Metazoa</taxon>
        <taxon>Ecdysozoa</taxon>
        <taxon>Arthropoda</taxon>
        <taxon>Chelicerata</taxon>
        <taxon>Arachnida</taxon>
        <taxon>Acari</taxon>
        <taxon>Acariformes</taxon>
        <taxon>Sarcoptiformes</taxon>
        <taxon>Astigmata</taxon>
        <taxon>Psoroptidia</taxon>
        <taxon>Analgoidea</taxon>
        <taxon>Pyroglyphidae</taxon>
        <taxon>Pyroglyphinae</taxon>
        <taxon>Euroglyphus</taxon>
    </lineage>
</organism>
<dbReference type="InterPro" id="IPR051093">
    <property type="entry name" value="Neuroligin/BSAL"/>
</dbReference>
<accession>A0A1Y3AQ06</accession>
<reference evidence="4 5" key="1">
    <citation type="submission" date="2017-03" db="EMBL/GenBank/DDBJ databases">
        <title>Genome Survey of Euroglyphus maynei.</title>
        <authorList>
            <person name="Arlian L.G."/>
            <person name="Morgan M.S."/>
            <person name="Rider S.D."/>
        </authorList>
    </citation>
    <scope>NUCLEOTIDE SEQUENCE [LARGE SCALE GENOMIC DNA]</scope>
    <source>
        <strain evidence="4">Arlian Lab</strain>
        <tissue evidence="4">Whole body</tissue>
    </source>
</reference>
<comment type="similarity">
    <text evidence="1">Belongs to the type-B carboxylesterase/lipase family.</text>
</comment>
<comment type="caution">
    <text evidence="4">The sequence shown here is derived from an EMBL/GenBank/DDBJ whole genome shotgun (WGS) entry which is preliminary data.</text>
</comment>
<dbReference type="OrthoDB" id="6515014at2759"/>
<evidence type="ECO:0000313" key="5">
    <source>
        <dbReference type="Proteomes" id="UP000194236"/>
    </source>
</evidence>
<dbReference type="Pfam" id="PF00135">
    <property type="entry name" value="COesterase"/>
    <property type="match status" value="1"/>
</dbReference>
<proteinExistence type="inferred from homology"/>
<dbReference type="SUPFAM" id="SSF53474">
    <property type="entry name" value="alpha/beta-Hydrolases"/>
    <property type="match status" value="1"/>
</dbReference>
<evidence type="ECO:0000256" key="2">
    <source>
        <dbReference type="ARBA" id="ARBA00023180"/>
    </source>
</evidence>
<sequence length="101" mass="11823">MGVCHGMDIPFTFGLPIRKDIVKIVFTEKDRHISENVVKAWTRFAHTGNPGPMGDVQWPEFLSEDGQSMRQMAIDTEFHVVQNEYRDRCEKLWLQYLLPQN</sequence>
<feature type="domain" description="Carboxylesterase type B" evidence="3">
    <location>
        <begin position="1"/>
        <end position="87"/>
    </location>
</feature>
<evidence type="ECO:0000313" key="4">
    <source>
        <dbReference type="EMBL" id="OTF70541.1"/>
    </source>
</evidence>